<proteinExistence type="predicted"/>
<evidence type="ECO:0000313" key="4">
    <source>
        <dbReference type="Proteomes" id="UP000509510"/>
    </source>
</evidence>
<dbReference type="OrthoDB" id="4390332at2759"/>
<dbReference type="GeneID" id="55989565"/>
<dbReference type="RefSeq" id="XP_035341144.1">
    <property type="nucleotide sequence ID" value="XM_035485251.1"/>
</dbReference>
<evidence type="ECO:0000256" key="1">
    <source>
        <dbReference type="SAM" id="SignalP"/>
    </source>
</evidence>
<dbReference type="KEGG" id="trg:TRUGW13939_02055"/>
<dbReference type="InterPro" id="IPR025442">
    <property type="entry name" value="DUF4185"/>
</dbReference>
<protein>
    <recommendedName>
        <fullName evidence="2">DUF4185 domain-containing protein</fullName>
    </recommendedName>
</protein>
<feature type="domain" description="DUF4185" evidence="2">
    <location>
        <begin position="33"/>
        <end position="348"/>
    </location>
</feature>
<dbReference type="EMBL" id="CP055898">
    <property type="protein sequence ID" value="QKX54965.1"/>
    <property type="molecule type" value="Genomic_DNA"/>
</dbReference>
<keyword evidence="4" id="KW-1185">Reference proteome</keyword>
<dbReference type="Proteomes" id="UP000509510">
    <property type="component" value="Chromosome I"/>
</dbReference>
<dbReference type="Pfam" id="PF13810">
    <property type="entry name" value="DUF4185"/>
    <property type="match status" value="1"/>
</dbReference>
<organism evidence="3 4">
    <name type="scientific">Talaromyces rugulosus</name>
    <name type="common">Penicillium rugulosum</name>
    <dbReference type="NCBI Taxonomy" id="121627"/>
    <lineage>
        <taxon>Eukaryota</taxon>
        <taxon>Fungi</taxon>
        <taxon>Dikarya</taxon>
        <taxon>Ascomycota</taxon>
        <taxon>Pezizomycotina</taxon>
        <taxon>Eurotiomycetes</taxon>
        <taxon>Eurotiomycetidae</taxon>
        <taxon>Eurotiales</taxon>
        <taxon>Trichocomaceae</taxon>
        <taxon>Talaromyces</taxon>
        <taxon>Talaromyces sect. Islandici</taxon>
    </lineage>
</organism>
<sequence length="352" mass="38911">MRVSPLILSLPGLVSAQTGKSVWKKRLTGADLDTFQRWSVAGTDLGIPYVLENGAIGFLFGDTFNTQWPEEPNNDWRAPVMLRSAINPGDANGIVFDSAAGVGGNGNAPEIMHNGHRGDDGFGTYEISVIPNDGIGFPETGDQIVSYMSIKDWTAPWATNYAGLAISTDGNTFTRLDVKWPNDDANSDPFQMWTMQRDGDWVYIFSVRSGRQQGPMMLQRAPWDQMVNQSAYQGWGWDGNNWGWGRPCTPILQGNFGEPSVRKLSDGTWGMSYLNLDTKNIVTRTAAGPDQAWSDETVQVYWNQEPFLYGGFIHPWSTANASELYLMVSKWAHDPTTGASTAYHVSQYVGSL</sequence>
<keyword evidence="1" id="KW-0732">Signal</keyword>
<feature type="signal peptide" evidence="1">
    <location>
        <begin position="1"/>
        <end position="16"/>
    </location>
</feature>
<feature type="chain" id="PRO_5028907714" description="DUF4185 domain-containing protein" evidence="1">
    <location>
        <begin position="17"/>
        <end position="352"/>
    </location>
</feature>
<accession>A0A7H8QND0</accession>
<reference evidence="4" key="1">
    <citation type="submission" date="2020-06" db="EMBL/GenBank/DDBJ databases">
        <title>A chromosome-scale genome assembly of Talaromyces rugulosus W13939.</title>
        <authorList>
            <person name="Wang B."/>
            <person name="Guo L."/>
            <person name="Ye K."/>
            <person name="Wang L."/>
        </authorList>
    </citation>
    <scope>NUCLEOTIDE SEQUENCE [LARGE SCALE GENOMIC DNA]</scope>
    <source>
        <strain evidence="4">W13939</strain>
    </source>
</reference>
<dbReference type="AlphaFoldDB" id="A0A7H8QND0"/>
<name>A0A7H8QND0_TALRU</name>
<evidence type="ECO:0000313" key="3">
    <source>
        <dbReference type="EMBL" id="QKX54965.1"/>
    </source>
</evidence>
<gene>
    <name evidence="3" type="ORF">TRUGW13939_02055</name>
</gene>
<evidence type="ECO:0000259" key="2">
    <source>
        <dbReference type="Pfam" id="PF13810"/>
    </source>
</evidence>